<dbReference type="Pfam" id="PF04176">
    <property type="entry name" value="TIP41"/>
    <property type="match status" value="1"/>
</dbReference>
<dbReference type="OrthoDB" id="10253878at2759"/>
<dbReference type="EMBL" id="PNEN01001750">
    <property type="protein sequence ID" value="PPJ51537.1"/>
    <property type="molecule type" value="Genomic_DNA"/>
</dbReference>
<dbReference type="Proteomes" id="UP000237631">
    <property type="component" value="Unassembled WGS sequence"/>
</dbReference>
<dbReference type="GO" id="GO:0031929">
    <property type="term" value="P:TOR signaling"/>
    <property type="evidence" value="ECO:0007669"/>
    <property type="project" value="TreeGrafter"/>
</dbReference>
<sequence length="299" mass="34611">MPRLSFGFIHPALPVILHANCRQRRRIAAAMAQSYGTFSHTSPNGVWKLTTRKQPILKAEPIEELHQDIGIPIPEMIFGDNYVALTHVPSGWNLHFNARDAMDRVSKTEEGMLQVAVAEEWKKERSHQEEVKQVVKPFDWSYSTDYRGTTSGKDGSLVEESQWRQSNQTADPIRIDLLSRQDPIQFFDAVDLYEDELADNGIALFNIKVRMMPQRLLVLSRYFLRLDGVIIRIRDTRVYVEHSTNKVVRQYTNKEEKYDVVAEQLKARRENVPEAFRDVNKLAQILPTIEEKTDVFEVT</sequence>
<name>A0A2S6BVP8_9PEZI</name>
<evidence type="ECO:0008006" key="4">
    <source>
        <dbReference type="Google" id="ProtNLM"/>
    </source>
</evidence>
<dbReference type="InterPro" id="IPR051330">
    <property type="entry name" value="Phosphatase_reg/MetRdx"/>
</dbReference>
<comment type="caution">
    <text evidence="2">The sequence shown here is derived from an EMBL/GenBank/DDBJ whole genome shotgun (WGS) entry which is preliminary data.</text>
</comment>
<protein>
    <recommendedName>
        <fullName evidence="4">TIP41-like protein</fullName>
    </recommendedName>
</protein>
<gene>
    <name evidence="2" type="ORF">CBER1_09197</name>
</gene>
<evidence type="ECO:0000256" key="1">
    <source>
        <dbReference type="ARBA" id="ARBA00006658"/>
    </source>
</evidence>
<evidence type="ECO:0000313" key="3">
    <source>
        <dbReference type="Proteomes" id="UP000237631"/>
    </source>
</evidence>
<dbReference type="AlphaFoldDB" id="A0A2S6BVP8"/>
<dbReference type="PANTHER" id="PTHR21021">
    <property type="entry name" value="GAF/PUTATIVE CYTOSKELETAL PROTEIN"/>
    <property type="match status" value="1"/>
</dbReference>
<organism evidence="2 3">
    <name type="scientific">Cercospora berteroae</name>
    <dbReference type="NCBI Taxonomy" id="357750"/>
    <lineage>
        <taxon>Eukaryota</taxon>
        <taxon>Fungi</taxon>
        <taxon>Dikarya</taxon>
        <taxon>Ascomycota</taxon>
        <taxon>Pezizomycotina</taxon>
        <taxon>Dothideomycetes</taxon>
        <taxon>Dothideomycetidae</taxon>
        <taxon>Mycosphaerellales</taxon>
        <taxon>Mycosphaerellaceae</taxon>
        <taxon>Cercospora</taxon>
    </lineage>
</organism>
<evidence type="ECO:0000313" key="2">
    <source>
        <dbReference type="EMBL" id="PPJ51537.1"/>
    </source>
</evidence>
<comment type="similarity">
    <text evidence="1">Belongs to the TIP41 family.</text>
</comment>
<dbReference type="STRING" id="357750.A0A2S6BVP8"/>
<reference evidence="3" key="1">
    <citation type="journal article" date="2017" name="bioRxiv">
        <title>Conservation of a gene cluster reveals novel cercosporin biosynthetic mechanisms and extends production to the genus Colletotrichum.</title>
        <authorList>
            <person name="de Jonge R."/>
            <person name="Ebert M.K."/>
            <person name="Huitt-Roehl C.R."/>
            <person name="Pal P."/>
            <person name="Suttle J.C."/>
            <person name="Spanner R.E."/>
            <person name="Neubauer J.D."/>
            <person name="Jurick W.M.II."/>
            <person name="Stott K.A."/>
            <person name="Secor G.A."/>
            <person name="Thomma B.P.H.J."/>
            <person name="Van de Peer Y."/>
            <person name="Townsend C.A."/>
            <person name="Bolton M.D."/>
        </authorList>
    </citation>
    <scope>NUCLEOTIDE SEQUENCE [LARGE SCALE GENOMIC DNA]</scope>
    <source>
        <strain evidence="3">CBS538.71</strain>
    </source>
</reference>
<dbReference type="GO" id="GO:0005829">
    <property type="term" value="C:cytosol"/>
    <property type="evidence" value="ECO:0007669"/>
    <property type="project" value="TreeGrafter"/>
</dbReference>
<dbReference type="InterPro" id="IPR007303">
    <property type="entry name" value="TIP41-like"/>
</dbReference>
<accession>A0A2S6BVP8</accession>
<dbReference type="PANTHER" id="PTHR21021:SF16">
    <property type="entry name" value="TIP41-LIKE PROTEIN"/>
    <property type="match status" value="1"/>
</dbReference>
<proteinExistence type="inferred from homology"/>
<keyword evidence="3" id="KW-1185">Reference proteome</keyword>